<feature type="transmembrane region" description="Helical" evidence="2">
    <location>
        <begin position="48"/>
        <end position="66"/>
    </location>
</feature>
<name>A0A942T9F9_9BACI</name>
<evidence type="ECO:0000256" key="2">
    <source>
        <dbReference type="SAM" id="Phobius"/>
    </source>
</evidence>
<feature type="transmembrane region" description="Helical" evidence="2">
    <location>
        <begin position="78"/>
        <end position="96"/>
    </location>
</feature>
<sequence>MTDHTQVRGRPAARRARQGMTLLITGVVGFIVALLVLTRPAAALDAEVHLLGSYMVLSGVLRIGRAQVGDGMATPRRVIHGVLGALVFVAGVIAVVHPPGTLSVWVAVVSLAWVLEAAVILTGSTFSAVRPLTLVGAALCILIAVALISYPVIGVTAATAASAVFLVLFSAAQLFEGVLVWVPPRYEDIVVVAPGTTDRRRDEHGRPGATGRRRDEHGRPGP</sequence>
<feature type="transmembrane region" description="Helical" evidence="2">
    <location>
        <begin position="102"/>
        <end position="122"/>
    </location>
</feature>
<comment type="caution">
    <text evidence="3">The sequence shown here is derived from an EMBL/GenBank/DDBJ whole genome shotgun (WGS) entry which is preliminary data.</text>
</comment>
<organism evidence="3">
    <name type="scientific">Neobacillus citreus</name>
    <dbReference type="NCBI Taxonomy" id="2833578"/>
    <lineage>
        <taxon>Bacteria</taxon>
        <taxon>Bacillati</taxon>
        <taxon>Bacillota</taxon>
        <taxon>Bacilli</taxon>
        <taxon>Bacillales</taxon>
        <taxon>Bacillaceae</taxon>
        <taxon>Neobacillus</taxon>
    </lineage>
</organism>
<keyword evidence="2" id="KW-0812">Transmembrane</keyword>
<dbReference type="EMBL" id="JAGYPE010000008">
    <property type="protein sequence ID" value="MBS4187603.1"/>
    <property type="molecule type" value="Genomic_DNA"/>
</dbReference>
<evidence type="ECO:0000256" key="1">
    <source>
        <dbReference type="SAM" id="MobiDB-lite"/>
    </source>
</evidence>
<gene>
    <name evidence="3" type="ORF">KHB02_40210</name>
</gene>
<dbReference type="AlphaFoldDB" id="A0A942T9F9"/>
<feature type="transmembrane region" description="Helical" evidence="2">
    <location>
        <begin position="159"/>
        <end position="182"/>
    </location>
</feature>
<dbReference type="Pfam" id="PF03729">
    <property type="entry name" value="DUF308"/>
    <property type="match status" value="1"/>
</dbReference>
<proteinExistence type="predicted"/>
<protein>
    <submittedName>
        <fullName evidence="3">DUF308 domain-containing protein</fullName>
    </submittedName>
</protein>
<evidence type="ECO:0000313" key="3">
    <source>
        <dbReference type="EMBL" id="MBS4187603.1"/>
    </source>
</evidence>
<feature type="transmembrane region" description="Helical" evidence="2">
    <location>
        <begin position="21"/>
        <end position="42"/>
    </location>
</feature>
<keyword evidence="2" id="KW-0472">Membrane</keyword>
<reference evidence="3" key="1">
    <citation type="submission" date="2021-05" db="EMBL/GenBank/DDBJ databases">
        <title>Novel Bacillus species.</title>
        <authorList>
            <person name="Liu G."/>
        </authorList>
    </citation>
    <scope>NUCLEOTIDE SEQUENCE</scope>
    <source>
        <strain evidence="3">FJAT-50051</strain>
    </source>
</reference>
<dbReference type="InterPro" id="IPR005325">
    <property type="entry name" value="DUF308_memb"/>
</dbReference>
<feature type="transmembrane region" description="Helical" evidence="2">
    <location>
        <begin position="134"/>
        <end position="153"/>
    </location>
</feature>
<accession>A0A942T9F9</accession>
<keyword evidence="2" id="KW-1133">Transmembrane helix</keyword>
<feature type="region of interest" description="Disordered" evidence="1">
    <location>
        <begin position="197"/>
        <end position="222"/>
    </location>
</feature>